<dbReference type="InterPro" id="IPR009977">
    <property type="entry name" value="Mig-14"/>
</dbReference>
<dbReference type="SUPFAM" id="SSF55729">
    <property type="entry name" value="Acyl-CoA N-acyltransferases (Nat)"/>
    <property type="match status" value="1"/>
</dbReference>
<dbReference type="Proteomes" id="UP000307592">
    <property type="component" value="Unassembled WGS sequence"/>
</dbReference>
<accession>A0A5C4RLK4</accession>
<sequence>MTCVALIYYEKWKLSYYDPFWIYIEVASLNITNIKTYFSGWSEAGESEYRYCYKKFGGNFSTHPDVLDYLHSHAECRERFFVRTNGNGKLTGALCVWHNRYLANDCLTSEITKHLNLPVPKDELILPLSTEKKSLLPFKGKIISEINASSIMNVAYKLNARRQICLAKNPEVMSSSTKNSRKREVRRFLEQGGEIIDQREYSASELVDIYFELFKMRRGVYPGQREENIKFIQKFRSMVFGSILFYQGKPAAFQLIMKSDNPKWLTFDYINIGLNTELAKLSIGTIIMWLNTQNAWSKCNEENKVMRFSFGKPTYKYKDRWCTRETVGRLLFP</sequence>
<dbReference type="AlphaFoldDB" id="A0A5C4RLK4"/>
<reference evidence="1 2" key="1">
    <citation type="submission" date="2019-01" db="EMBL/GenBank/DDBJ databases">
        <title>Draft genome assembly of Photorhabdus luminescens subsp. sonorensis Caborca.</title>
        <authorList>
            <person name="Duong D.A."/>
            <person name="Espinosa-Artiles P."/>
            <person name="Orozco R.A."/>
            <person name="Molnar I."/>
            <person name="Stock P."/>
        </authorList>
    </citation>
    <scope>NUCLEOTIDE SEQUENCE [LARGE SCALE GENOMIC DNA]</scope>
    <source>
        <strain evidence="1 2">Caborca</strain>
    </source>
</reference>
<evidence type="ECO:0000313" key="1">
    <source>
        <dbReference type="EMBL" id="TNH44708.1"/>
    </source>
</evidence>
<name>A0A5C4RLK4_PHOLU</name>
<organism evidence="1 2">
    <name type="scientific">Photorhabdus luminescens subsp. sonorensis</name>
    <dbReference type="NCBI Taxonomy" id="1173677"/>
    <lineage>
        <taxon>Bacteria</taxon>
        <taxon>Pseudomonadati</taxon>
        <taxon>Pseudomonadota</taxon>
        <taxon>Gammaproteobacteria</taxon>
        <taxon>Enterobacterales</taxon>
        <taxon>Morganellaceae</taxon>
        <taxon>Photorhabdus</taxon>
    </lineage>
</organism>
<evidence type="ECO:0000313" key="2">
    <source>
        <dbReference type="Proteomes" id="UP000307592"/>
    </source>
</evidence>
<dbReference type="Pfam" id="PF07395">
    <property type="entry name" value="Mig-14"/>
    <property type="match status" value="1"/>
</dbReference>
<dbReference type="EMBL" id="SBIJ01000004">
    <property type="protein sequence ID" value="TNH44708.1"/>
    <property type="molecule type" value="Genomic_DNA"/>
</dbReference>
<gene>
    <name evidence="1" type="ORF">EP164_04190</name>
</gene>
<protein>
    <submittedName>
        <fullName evidence="1">GNAT family N-acetyltransferase</fullName>
    </submittedName>
</protein>
<proteinExistence type="predicted"/>
<comment type="caution">
    <text evidence="1">The sequence shown here is derived from an EMBL/GenBank/DDBJ whole genome shotgun (WGS) entry which is preliminary data.</text>
</comment>
<keyword evidence="1" id="KW-0808">Transferase</keyword>
<dbReference type="GO" id="GO:0016740">
    <property type="term" value="F:transferase activity"/>
    <property type="evidence" value="ECO:0007669"/>
    <property type="project" value="UniProtKB-KW"/>
</dbReference>
<dbReference type="InterPro" id="IPR016181">
    <property type="entry name" value="Acyl_CoA_acyltransferase"/>
</dbReference>